<dbReference type="Pfam" id="PF00512">
    <property type="entry name" value="HisKA"/>
    <property type="match status" value="1"/>
</dbReference>
<dbReference type="InterPro" id="IPR005467">
    <property type="entry name" value="His_kinase_dom"/>
</dbReference>
<protein>
    <recommendedName>
        <fullName evidence="2">histidine kinase</fullName>
        <ecNumber evidence="2">2.7.13.3</ecNumber>
    </recommendedName>
</protein>
<dbReference type="InterPro" id="IPR011123">
    <property type="entry name" value="Y_Y_Y"/>
</dbReference>
<dbReference type="SUPFAM" id="SSF46689">
    <property type="entry name" value="Homeodomain-like"/>
    <property type="match status" value="1"/>
</dbReference>
<feature type="modified residue" description="4-aspartylphosphate" evidence="12">
    <location>
        <position position="1171"/>
    </location>
</feature>
<dbReference type="InterPro" id="IPR018060">
    <property type="entry name" value="HTH_AraC"/>
</dbReference>
<keyword evidence="4" id="KW-0808">Transferase</keyword>
<dbReference type="PROSITE" id="PS01124">
    <property type="entry name" value="HTH_ARAC_FAMILY_2"/>
    <property type="match status" value="1"/>
</dbReference>
<dbReference type="RefSeq" id="WP_183305235.1">
    <property type="nucleotide sequence ID" value="NZ_JACIEP010000001.1"/>
</dbReference>
<dbReference type="Pfam" id="PF12833">
    <property type="entry name" value="HTH_18"/>
    <property type="match status" value="1"/>
</dbReference>
<dbReference type="PROSITE" id="PS50109">
    <property type="entry name" value="HIS_KIN"/>
    <property type="match status" value="1"/>
</dbReference>
<dbReference type="InterPro" id="IPR015943">
    <property type="entry name" value="WD40/YVTN_repeat-like_dom_sf"/>
</dbReference>
<evidence type="ECO:0000256" key="5">
    <source>
        <dbReference type="ARBA" id="ARBA00022741"/>
    </source>
</evidence>
<reference evidence="18 19" key="1">
    <citation type="submission" date="2020-08" db="EMBL/GenBank/DDBJ databases">
        <title>Genomic Encyclopedia of Type Strains, Phase IV (KMG-IV): sequencing the most valuable type-strain genomes for metagenomic binning, comparative biology and taxonomic classification.</title>
        <authorList>
            <person name="Goeker M."/>
        </authorList>
    </citation>
    <scope>NUCLEOTIDE SEQUENCE [LARGE SCALE GENOMIC DNA]</scope>
    <source>
        <strain evidence="18 19">DSM 104969</strain>
    </source>
</reference>
<dbReference type="Gene3D" id="2.130.10.10">
    <property type="entry name" value="YVTN repeat-like/Quinoprotein amine dehydrogenase"/>
    <property type="match status" value="2"/>
</dbReference>
<dbReference type="Gene3D" id="1.10.10.60">
    <property type="entry name" value="Homeodomain-like"/>
    <property type="match status" value="2"/>
</dbReference>
<comment type="catalytic activity">
    <reaction evidence="1">
        <text>ATP + protein L-histidine = ADP + protein N-phospho-L-histidine.</text>
        <dbReference type="EC" id="2.7.13.3"/>
    </reaction>
</comment>
<dbReference type="FunFam" id="1.10.10.60:FF:000284">
    <property type="entry name" value="Two-component system sensor histidine kinase/response regulator"/>
    <property type="match status" value="1"/>
</dbReference>
<dbReference type="SMART" id="SM00387">
    <property type="entry name" value="HATPase_c"/>
    <property type="match status" value="1"/>
</dbReference>
<dbReference type="PROSITE" id="PS00041">
    <property type="entry name" value="HTH_ARAC_FAMILY_1"/>
    <property type="match status" value="1"/>
</dbReference>
<dbReference type="SMART" id="SM00388">
    <property type="entry name" value="HisKA"/>
    <property type="match status" value="1"/>
</dbReference>
<feature type="domain" description="Histidine kinase" evidence="16">
    <location>
        <begin position="858"/>
        <end position="1083"/>
    </location>
</feature>
<dbReference type="Pfam" id="PF02518">
    <property type="entry name" value="HATPase_c"/>
    <property type="match status" value="1"/>
</dbReference>
<feature type="domain" description="HTH araC/xylS-type" evidence="15">
    <location>
        <begin position="1270"/>
        <end position="1369"/>
    </location>
</feature>
<evidence type="ECO:0000313" key="18">
    <source>
        <dbReference type="EMBL" id="MBB4034277.1"/>
    </source>
</evidence>
<evidence type="ECO:0000256" key="6">
    <source>
        <dbReference type="ARBA" id="ARBA00022777"/>
    </source>
</evidence>
<keyword evidence="9" id="KW-0805">Transcription regulation</keyword>
<evidence type="ECO:0000256" key="2">
    <source>
        <dbReference type="ARBA" id="ARBA00012438"/>
    </source>
</evidence>
<dbReference type="GO" id="GO:0003700">
    <property type="term" value="F:DNA-binding transcription factor activity"/>
    <property type="evidence" value="ECO:0007669"/>
    <property type="project" value="InterPro"/>
</dbReference>
<evidence type="ECO:0000256" key="4">
    <source>
        <dbReference type="ARBA" id="ARBA00022679"/>
    </source>
</evidence>
<evidence type="ECO:0000256" key="1">
    <source>
        <dbReference type="ARBA" id="ARBA00000085"/>
    </source>
</evidence>
<dbReference type="SUPFAM" id="SSF63829">
    <property type="entry name" value="Calcium-dependent phosphotriesterase"/>
    <property type="match status" value="3"/>
</dbReference>
<evidence type="ECO:0000256" key="14">
    <source>
        <dbReference type="SAM" id="Phobius"/>
    </source>
</evidence>
<sequence>MKRQILLLIFLCSIITIQSQHFEFSHLNNSNGLSSNQVECLFRDSRGFLWIGTNMGLSRYDGANFKTYKHIKNNERSPMHDRIIGIAEDVNGNLWVQASTYMLYDWQSESFINNIDSVLISMGLPPAPIIIEIDKDKNLFVAYASKGIYKYNNQSKDITIYKQSENNNDLDLSEIAHVKIKDHFVWVLHKNGVLERINTETGMVDIRNTFFKENLQNSTIRKSIFIDNDNDVWIFPSINDKGTAYLNLKQNQWKLLDTNTKVALSNNFVRCVGQDSNGQIWIGTDHGGINIFDKKKNSIEVVENNIYNENSISQNSIISIFCEEDGTVWVGTYKKGLSYYHPNMFKFKKSPLFYTFNHNAEIFDCNSLYKDKTDNLWIGTNGKGLIKYNSKTEEIKRFKNDPKNSKSISADIITSIFEDHSQTLWIGTFLGGMNAYDGKEFKRYQIDENNSNSLASKSVYGLTEDNDNNLWIATLGGGLNKLDSDRETFTRYNTENSKLHSDYILSVFADPLKNIYLSSDRGINYIDHNNKDITAYFPEEHYIDSLSTITISYQIMDSRGLLWIATDKGINIYNPFTRRFMYITSSDGLPSDDVVSLVEDNDGHVWAGTRNGLACIYCSSTGNTLEYRITFFNVNDGLPSSVCNPNAIFKDKDGYIYVGSTGGYVSFNPKEIYFNRILPKPRFTDLLITNQVISPNKEYNGRIIISKSISDLDEITLQYGETNFTVLFSALNLIHPEKNRYKYMLEGLDNKWTEITNGIGAASYSNLNSGTYKLIVYASNDDNTWADQPIILKINVEPPFWFSWWAYIIYIIIATALIRWFLTYKLNKQKEEYEQAQKILEANKLHEVDELKFKFFTNISHEFKTPLTLILSPLEKLIKSPVYQDNKSTLDIMHRNAQNLLNMVNEILDFRKFDLNKMALNISRGDIVEFTKEICQSFSSLAAEKSIRLTFTTYLQELQMEFDKEKMNKIISNLISNAFKYTEDGHIDVSIGISEQMQNSDNTPAKLMTLKVTDTGIGIDPEYLDKIFERFFRIENADKNSQPGTGVGLHLASEYVKLHGGEILAESNAGKGSVFTILLPIQNSTFQELRNQAVIHSGDTEASTQTEEGKNDKRSTQHANLPLLLIVDDNEDFCDFISELFTDDYRIVTANDGEEGYKTVLDQLPDIILCDVMMPKMDGYEFCRNVKGDMRTSHIPIILLTAKSSEENKYSGIEAGADDYISKPFNIDMLKLKIAKIIEKQKMLHSNFKKKIDISPSDIEITSMDEKFVQKAIAIVEENIGNPDFLVEDLCKEMGMSRVYFYKKTLALTDKTPSEFIRFIRLKRAADLLEKSQMFVNEIAFQVGFNDPKYFRKYFKEEFGVTPNEYKKNVSK</sequence>
<dbReference type="InterPro" id="IPR003661">
    <property type="entry name" value="HisK_dim/P_dom"/>
</dbReference>
<dbReference type="Pfam" id="PF07495">
    <property type="entry name" value="Y_Y_Y"/>
    <property type="match status" value="1"/>
</dbReference>
<dbReference type="GO" id="GO:0005524">
    <property type="term" value="F:ATP binding"/>
    <property type="evidence" value="ECO:0007669"/>
    <property type="project" value="UniProtKB-KW"/>
</dbReference>
<dbReference type="Pfam" id="PF07494">
    <property type="entry name" value="Reg_prop"/>
    <property type="match status" value="5"/>
</dbReference>
<dbReference type="Proteomes" id="UP000555103">
    <property type="component" value="Unassembled WGS sequence"/>
</dbReference>
<evidence type="ECO:0000256" key="7">
    <source>
        <dbReference type="ARBA" id="ARBA00022840"/>
    </source>
</evidence>
<keyword evidence="19" id="KW-1185">Reference proteome</keyword>
<dbReference type="SUPFAM" id="SSF55874">
    <property type="entry name" value="ATPase domain of HSP90 chaperone/DNA topoisomerase II/histidine kinase"/>
    <property type="match status" value="1"/>
</dbReference>
<dbReference type="InterPro" id="IPR011006">
    <property type="entry name" value="CheY-like_superfamily"/>
</dbReference>
<dbReference type="Pfam" id="PF00072">
    <property type="entry name" value="Response_reg"/>
    <property type="match status" value="1"/>
</dbReference>
<dbReference type="Gene3D" id="1.10.287.130">
    <property type="match status" value="1"/>
</dbReference>
<evidence type="ECO:0000259" key="15">
    <source>
        <dbReference type="PROSITE" id="PS01124"/>
    </source>
</evidence>
<dbReference type="GO" id="GO:0000155">
    <property type="term" value="F:phosphorelay sensor kinase activity"/>
    <property type="evidence" value="ECO:0007669"/>
    <property type="project" value="InterPro"/>
</dbReference>
<dbReference type="InterPro" id="IPR036097">
    <property type="entry name" value="HisK_dim/P_sf"/>
</dbReference>
<keyword evidence="14" id="KW-0812">Transmembrane</keyword>
<dbReference type="Gene3D" id="3.40.50.2300">
    <property type="match status" value="1"/>
</dbReference>
<dbReference type="PRINTS" id="PR00344">
    <property type="entry name" value="BCTRLSENSOR"/>
</dbReference>
<evidence type="ECO:0000256" key="8">
    <source>
        <dbReference type="ARBA" id="ARBA00023012"/>
    </source>
</evidence>
<organism evidence="18 19">
    <name type="scientific">Dysgonomonas hofstadii</name>
    <dbReference type="NCBI Taxonomy" id="637886"/>
    <lineage>
        <taxon>Bacteria</taxon>
        <taxon>Pseudomonadati</taxon>
        <taxon>Bacteroidota</taxon>
        <taxon>Bacteroidia</taxon>
        <taxon>Bacteroidales</taxon>
        <taxon>Dysgonomonadaceae</taxon>
        <taxon>Dysgonomonas</taxon>
    </lineage>
</organism>
<keyword evidence="10 18" id="KW-0238">DNA-binding</keyword>
<gene>
    <name evidence="18" type="ORF">GGR21_000162</name>
</gene>
<dbReference type="SUPFAM" id="SSF47384">
    <property type="entry name" value="Homodimeric domain of signal transducing histidine kinase"/>
    <property type="match status" value="1"/>
</dbReference>
<keyword evidence="11" id="KW-0804">Transcription</keyword>
<dbReference type="InterPro" id="IPR003594">
    <property type="entry name" value="HATPase_dom"/>
</dbReference>
<name>A0A840CE65_9BACT</name>
<keyword evidence="6 18" id="KW-0418">Kinase</keyword>
<dbReference type="InterPro" id="IPR018062">
    <property type="entry name" value="HTH_AraC-typ_CS"/>
</dbReference>
<dbReference type="FunFam" id="3.30.565.10:FF:000037">
    <property type="entry name" value="Hybrid sensor histidine kinase/response regulator"/>
    <property type="match status" value="1"/>
</dbReference>
<dbReference type="InterPro" id="IPR013783">
    <property type="entry name" value="Ig-like_fold"/>
</dbReference>
<keyword evidence="7" id="KW-0067">ATP-binding</keyword>
<evidence type="ECO:0000259" key="16">
    <source>
        <dbReference type="PROSITE" id="PS50109"/>
    </source>
</evidence>
<dbReference type="PANTHER" id="PTHR43547:SF2">
    <property type="entry name" value="HYBRID SIGNAL TRANSDUCTION HISTIDINE KINASE C"/>
    <property type="match status" value="1"/>
</dbReference>
<proteinExistence type="predicted"/>
<dbReference type="InterPro" id="IPR036890">
    <property type="entry name" value="HATPase_C_sf"/>
</dbReference>
<dbReference type="InterPro" id="IPR001789">
    <property type="entry name" value="Sig_transdc_resp-reg_receiver"/>
</dbReference>
<dbReference type="Gene3D" id="2.60.40.10">
    <property type="entry name" value="Immunoglobulins"/>
    <property type="match status" value="1"/>
</dbReference>
<dbReference type="FunFam" id="1.10.287.130:FF:000045">
    <property type="entry name" value="Two-component system sensor histidine kinase/response regulator"/>
    <property type="match status" value="1"/>
</dbReference>
<feature type="transmembrane region" description="Helical" evidence="14">
    <location>
        <begin position="801"/>
        <end position="822"/>
    </location>
</feature>
<accession>A0A840CE65</accession>
<evidence type="ECO:0000256" key="13">
    <source>
        <dbReference type="SAM" id="MobiDB-lite"/>
    </source>
</evidence>
<dbReference type="Gene3D" id="3.30.565.10">
    <property type="entry name" value="Histidine kinase-like ATPase, C-terminal domain"/>
    <property type="match status" value="1"/>
</dbReference>
<keyword evidence="14" id="KW-1133">Transmembrane helix</keyword>
<dbReference type="InterPro" id="IPR009057">
    <property type="entry name" value="Homeodomain-like_sf"/>
</dbReference>
<dbReference type="GO" id="GO:0043565">
    <property type="term" value="F:sequence-specific DNA binding"/>
    <property type="evidence" value="ECO:0007669"/>
    <property type="project" value="InterPro"/>
</dbReference>
<evidence type="ECO:0000256" key="12">
    <source>
        <dbReference type="PROSITE-ProRule" id="PRU00169"/>
    </source>
</evidence>
<dbReference type="EMBL" id="JACIEP010000001">
    <property type="protein sequence ID" value="MBB4034277.1"/>
    <property type="molecule type" value="Genomic_DNA"/>
</dbReference>
<dbReference type="PROSITE" id="PS50110">
    <property type="entry name" value="RESPONSE_REGULATORY"/>
    <property type="match status" value="1"/>
</dbReference>
<evidence type="ECO:0000256" key="10">
    <source>
        <dbReference type="ARBA" id="ARBA00023125"/>
    </source>
</evidence>
<keyword evidence="3 12" id="KW-0597">Phosphoprotein</keyword>
<evidence type="ECO:0000259" key="17">
    <source>
        <dbReference type="PROSITE" id="PS50110"/>
    </source>
</evidence>
<feature type="region of interest" description="Disordered" evidence="13">
    <location>
        <begin position="1096"/>
        <end position="1115"/>
    </location>
</feature>
<keyword evidence="5" id="KW-0547">Nucleotide-binding</keyword>
<dbReference type="PANTHER" id="PTHR43547">
    <property type="entry name" value="TWO-COMPONENT HISTIDINE KINASE"/>
    <property type="match status" value="1"/>
</dbReference>
<dbReference type="InterPro" id="IPR011110">
    <property type="entry name" value="Reg_prop"/>
</dbReference>
<dbReference type="InterPro" id="IPR004358">
    <property type="entry name" value="Sig_transdc_His_kin-like_C"/>
</dbReference>
<evidence type="ECO:0000256" key="11">
    <source>
        <dbReference type="ARBA" id="ARBA00023163"/>
    </source>
</evidence>
<keyword evidence="14" id="KW-0472">Membrane</keyword>
<dbReference type="SMART" id="SM00342">
    <property type="entry name" value="HTH_ARAC"/>
    <property type="match status" value="1"/>
</dbReference>
<comment type="caution">
    <text evidence="18">The sequence shown here is derived from an EMBL/GenBank/DDBJ whole genome shotgun (WGS) entry which is preliminary data.</text>
</comment>
<evidence type="ECO:0000313" key="19">
    <source>
        <dbReference type="Proteomes" id="UP000555103"/>
    </source>
</evidence>
<dbReference type="SUPFAM" id="SSF52172">
    <property type="entry name" value="CheY-like"/>
    <property type="match status" value="1"/>
</dbReference>
<evidence type="ECO:0000256" key="3">
    <source>
        <dbReference type="ARBA" id="ARBA00022553"/>
    </source>
</evidence>
<dbReference type="EC" id="2.7.13.3" evidence="2"/>
<keyword evidence="8" id="KW-0902">Two-component regulatory system</keyword>
<feature type="domain" description="Response regulatory" evidence="17">
    <location>
        <begin position="1123"/>
        <end position="1238"/>
    </location>
</feature>
<dbReference type="CDD" id="cd00082">
    <property type="entry name" value="HisKA"/>
    <property type="match status" value="1"/>
</dbReference>
<dbReference type="SMART" id="SM00448">
    <property type="entry name" value="REC"/>
    <property type="match status" value="1"/>
</dbReference>
<evidence type="ECO:0000256" key="9">
    <source>
        <dbReference type="ARBA" id="ARBA00023015"/>
    </source>
</evidence>